<dbReference type="RefSeq" id="WP_255920948.1">
    <property type="nucleotide sequence ID" value="NZ_JANFNG010000011.1"/>
</dbReference>
<keyword evidence="4 5" id="KW-0472">Membrane</keyword>
<comment type="subcellular location">
    <subcellularLocation>
        <location evidence="1">Membrane</location>
        <topology evidence="1">Multi-pass membrane protein</topology>
    </subcellularLocation>
</comment>
<accession>A0ABT1PWI1</accession>
<keyword evidence="2 5" id="KW-0812">Transmembrane</keyword>
<feature type="transmembrane region" description="Helical" evidence="5">
    <location>
        <begin position="106"/>
        <end position="126"/>
    </location>
</feature>
<feature type="transmembrane region" description="Helical" evidence="5">
    <location>
        <begin position="66"/>
        <end position="86"/>
    </location>
</feature>
<gene>
    <name evidence="7" type="ORF">NGB36_15840</name>
</gene>
<proteinExistence type="predicted"/>
<feature type="transmembrane region" description="Helical" evidence="5">
    <location>
        <begin position="26"/>
        <end position="45"/>
    </location>
</feature>
<keyword evidence="3 5" id="KW-1133">Transmembrane helix</keyword>
<dbReference type="Pfam" id="PF01794">
    <property type="entry name" value="Ferric_reduct"/>
    <property type="match status" value="1"/>
</dbReference>
<dbReference type="InterPro" id="IPR013130">
    <property type="entry name" value="Fe3_Rdtase_TM_dom"/>
</dbReference>
<evidence type="ECO:0000313" key="8">
    <source>
        <dbReference type="Proteomes" id="UP001057702"/>
    </source>
</evidence>
<reference evidence="7" key="1">
    <citation type="submission" date="2022-06" db="EMBL/GenBank/DDBJ databases">
        <title>Draft genome sequence of Streptomyces sp. RB6PN25 isolated from peat swamp forest in Thailand.</title>
        <authorList>
            <person name="Duangmal K."/>
            <person name="Klaysubun C."/>
        </authorList>
    </citation>
    <scope>NUCLEOTIDE SEQUENCE</scope>
    <source>
        <strain evidence="7">RB6PN25</strain>
    </source>
</reference>
<evidence type="ECO:0000256" key="3">
    <source>
        <dbReference type="ARBA" id="ARBA00022989"/>
    </source>
</evidence>
<protein>
    <submittedName>
        <fullName evidence="7">Ferric reductase-like transmembrane domain-containing protein</fullName>
    </submittedName>
</protein>
<feature type="domain" description="Ferric oxidoreductase" evidence="6">
    <location>
        <begin position="37"/>
        <end position="149"/>
    </location>
</feature>
<name>A0ABT1PWI1_9ACTN</name>
<evidence type="ECO:0000256" key="5">
    <source>
        <dbReference type="SAM" id="Phobius"/>
    </source>
</evidence>
<dbReference type="EMBL" id="JANFNG010000011">
    <property type="protein sequence ID" value="MCQ4082038.1"/>
    <property type="molecule type" value="Genomic_DNA"/>
</dbReference>
<feature type="transmembrane region" description="Helical" evidence="5">
    <location>
        <begin position="138"/>
        <end position="155"/>
    </location>
</feature>
<feature type="transmembrane region" description="Helical" evidence="5">
    <location>
        <begin position="167"/>
        <end position="184"/>
    </location>
</feature>
<dbReference type="Proteomes" id="UP001057702">
    <property type="component" value="Unassembled WGS sequence"/>
</dbReference>
<evidence type="ECO:0000259" key="6">
    <source>
        <dbReference type="Pfam" id="PF01794"/>
    </source>
</evidence>
<sequence>MTSVVRLGAASLPVAAHRPLWFATRASGSITLLLLTAAVALGVLVSGRYAPKRFTRFEISALHRNVSVLSLAFLAVHIVTTVVDPLVPVGWVPALVPFISAYRAPWLGLATLASDLMLAVAITSAVRLRMGRRPWKAVHWLAYAAWPVALFHAAAGTDTHLDLQRGLYAACVAAVLAAVWWRLYRAGPGMLAGRLSAGVVAALVPAALGAFLASGPQGVFL</sequence>
<organism evidence="7 8">
    <name type="scientific">Streptomyces humicola</name>
    <dbReference type="NCBI Taxonomy" id="2953240"/>
    <lineage>
        <taxon>Bacteria</taxon>
        <taxon>Bacillati</taxon>
        <taxon>Actinomycetota</taxon>
        <taxon>Actinomycetes</taxon>
        <taxon>Kitasatosporales</taxon>
        <taxon>Streptomycetaceae</taxon>
        <taxon>Streptomyces</taxon>
    </lineage>
</organism>
<evidence type="ECO:0000256" key="4">
    <source>
        <dbReference type="ARBA" id="ARBA00023136"/>
    </source>
</evidence>
<feature type="transmembrane region" description="Helical" evidence="5">
    <location>
        <begin position="191"/>
        <end position="213"/>
    </location>
</feature>
<keyword evidence="8" id="KW-1185">Reference proteome</keyword>
<evidence type="ECO:0000256" key="2">
    <source>
        <dbReference type="ARBA" id="ARBA00022692"/>
    </source>
</evidence>
<comment type="caution">
    <text evidence="7">The sequence shown here is derived from an EMBL/GenBank/DDBJ whole genome shotgun (WGS) entry which is preliminary data.</text>
</comment>
<evidence type="ECO:0000313" key="7">
    <source>
        <dbReference type="EMBL" id="MCQ4082038.1"/>
    </source>
</evidence>
<evidence type="ECO:0000256" key="1">
    <source>
        <dbReference type="ARBA" id="ARBA00004141"/>
    </source>
</evidence>